<accession>A0A6P0H5T4</accession>
<sequence>MTDARFPERWLNDKRVVRLNDSAFRTFVTTLAWSVSNRTDGVIELDDLDLIHGADPAAAQALFAAGLWSPVPGDRPGDGHQGTSPSRVRIEVFAETQTSSHELEVLENVRRRDREKKARQRAKTPAPANPASTVSPGTPSPGTVPRDSTGQEGQEGRQALEGRGLQVVPDDPSIGWPPVQQPATEGACRRCGGSLPPGLVTLGRTEHVGACV</sequence>
<dbReference type="Proteomes" id="UP000471152">
    <property type="component" value="Unassembled WGS sequence"/>
</dbReference>
<comment type="caution">
    <text evidence="2">The sequence shown here is derived from an EMBL/GenBank/DDBJ whole genome shotgun (WGS) entry which is preliminary data.</text>
</comment>
<feature type="region of interest" description="Disordered" evidence="1">
    <location>
        <begin position="101"/>
        <end position="157"/>
    </location>
</feature>
<dbReference type="RefSeq" id="WP_163610729.1">
    <property type="nucleotide sequence ID" value="NZ_JAAGWB010000018.1"/>
</dbReference>
<feature type="compositionally biased region" description="Basic and acidic residues" evidence="1">
    <location>
        <begin position="101"/>
        <end position="116"/>
    </location>
</feature>
<name>A0A6P0H5T4_9ACTN</name>
<dbReference type="AlphaFoldDB" id="A0A6P0H5T4"/>
<reference evidence="2 3" key="1">
    <citation type="submission" date="2020-02" db="EMBL/GenBank/DDBJ databases">
        <title>The WGS of Modestobacter muralis DSM 100205.</title>
        <authorList>
            <person name="Jiang Z."/>
        </authorList>
    </citation>
    <scope>NUCLEOTIDE SEQUENCE [LARGE SCALE GENOMIC DNA]</scope>
    <source>
        <strain evidence="2 3">DSM 100205</strain>
    </source>
</reference>
<gene>
    <name evidence="2" type="ORF">G3R41_08770</name>
</gene>
<feature type="compositionally biased region" description="Polar residues" evidence="1">
    <location>
        <begin position="130"/>
        <end position="152"/>
    </location>
</feature>
<evidence type="ECO:0000256" key="1">
    <source>
        <dbReference type="SAM" id="MobiDB-lite"/>
    </source>
</evidence>
<protein>
    <submittedName>
        <fullName evidence="2">Uncharacterized protein</fullName>
    </submittedName>
</protein>
<evidence type="ECO:0000313" key="3">
    <source>
        <dbReference type="Proteomes" id="UP000471152"/>
    </source>
</evidence>
<proteinExistence type="predicted"/>
<organism evidence="2 3">
    <name type="scientific">Modestobacter muralis</name>
    <dbReference type="NCBI Taxonomy" id="1608614"/>
    <lineage>
        <taxon>Bacteria</taxon>
        <taxon>Bacillati</taxon>
        <taxon>Actinomycetota</taxon>
        <taxon>Actinomycetes</taxon>
        <taxon>Geodermatophilales</taxon>
        <taxon>Geodermatophilaceae</taxon>
        <taxon>Modestobacter</taxon>
    </lineage>
</organism>
<dbReference type="EMBL" id="JAAGWB010000018">
    <property type="protein sequence ID" value="NEN51032.1"/>
    <property type="molecule type" value="Genomic_DNA"/>
</dbReference>
<evidence type="ECO:0000313" key="2">
    <source>
        <dbReference type="EMBL" id="NEN51032.1"/>
    </source>
</evidence>